<evidence type="ECO:0000256" key="7">
    <source>
        <dbReference type="SAM" id="SignalP"/>
    </source>
</evidence>
<dbReference type="SUPFAM" id="SSF52743">
    <property type="entry name" value="Subtilisin-like"/>
    <property type="match status" value="1"/>
</dbReference>
<gene>
    <name evidence="12" type="ORF">ISU07_22875</name>
</gene>
<keyword evidence="2 6" id="KW-0645">Protease</keyword>
<organism evidence="12 13">
    <name type="scientific">Nocardioides islandensis</name>
    <dbReference type="NCBI Taxonomy" id="433663"/>
    <lineage>
        <taxon>Bacteria</taxon>
        <taxon>Bacillati</taxon>
        <taxon>Actinomycetota</taxon>
        <taxon>Actinomycetes</taxon>
        <taxon>Propionibacteriales</taxon>
        <taxon>Nocardioidaceae</taxon>
        <taxon>Nocardioides</taxon>
    </lineage>
</organism>
<dbReference type="InterPro" id="IPR041469">
    <property type="entry name" value="Subtilisin-like_FN3"/>
</dbReference>
<sequence>MAGCDHPSIHPAGAHVKRSRSSARPLAVALATAVAAVVPLAGVAAPAAHAATGHTAASSKATDKSAIVPGRYIVMMKAAPLARYTGGMKGFPRTKPLAGHKLDMRSVAATKYKHHLLSTHRSVLGKAGISARSIANNYSVAFNGFSAKLTKAQAAKLAQTGGVARVWPVELRTADTVSTPAFLGLDGPGGVWNSQFGGSPNAGRGMIIADLDSGIWPENPSFDKLAATPDHKQIQAKWNGTCDKGVRDKIKCNNKVIGARYYGADFGNDISDDFDSPRDFNGHGSHTASTAAGNHGVPVTISGYALGDASGMAPAARIAVYKVLWEDAAAANASGTTEGIVAAIDDAVADGADVINYSISGSSSFIVSPDEIAFLGAANAGVFVSASAGNSGPTASTVAHNAPWEMTVAADTHDRGAVKSVTLGNGATYTGMGYGAGVGPAPVVNSPAAAVAGADATKANLCYSAASNDGVAVLDPAKVAGKIVVCTRGTNARVDKSLAVKEAGGVGMILADNGSGVTADFHAVPSVHINLADGTAVKAYVAGTPNPTATISAQDSSPVEAPNVAGFSSRGPAVAGGGDLLKPDIAAPGVGIFAAVAPPGNAGENFQSYDGTSMAAPHITGIAALILQKHPTWSPMWVKSAIMTTATQLTNRNRPIQGASGNATPFEMGAGHVQAAPAFNPGLVYDSTVVDWLAYGCAIGQVQLVSTVCSQVPVIDPSDFNSPSIAIGALPGDQTITRTVTNASGIASNYHVSVDAPPGTTVTVNTPSFRAVPGGKATYTVTITRTTAPLNAYTFGSLTWSDDAGHSVRIPIAVRPVAAAFPSQVTGNGTSGSKPITVQPGYTGTLTASVSGLVPATVSTTAETAKGTKAVVPITIPAGTTYARFATYDADYPAGTDIDLLVKNSAGTTVGSSGGATAEESVNLINPAAGNYTVEVTYFAGSTATLAMKLNSFLLGSADAGNMTATPASQAVTLGTPATVTAAWSGLAANTRYLGAVNFGDGTNPLGRTIVNVLP</sequence>
<dbReference type="CDD" id="cd02120">
    <property type="entry name" value="PA_subtilisin_like"/>
    <property type="match status" value="1"/>
</dbReference>
<dbReference type="Gene3D" id="2.60.120.380">
    <property type="match status" value="1"/>
</dbReference>
<dbReference type="InterPro" id="IPR010259">
    <property type="entry name" value="S8pro/Inhibitor_I9"/>
</dbReference>
<dbReference type="InterPro" id="IPR037045">
    <property type="entry name" value="S8pro/Inhibitor_I9_sf"/>
</dbReference>
<dbReference type="Gene3D" id="2.60.40.2310">
    <property type="match status" value="1"/>
</dbReference>
<evidence type="ECO:0000313" key="13">
    <source>
        <dbReference type="Proteomes" id="UP000640489"/>
    </source>
</evidence>
<feature type="domain" description="Inhibitor I9" evidence="10">
    <location>
        <begin position="71"/>
        <end position="168"/>
    </location>
</feature>
<feature type="active site" description="Charge relay system" evidence="5 6">
    <location>
        <position position="212"/>
    </location>
</feature>
<evidence type="ECO:0000259" key="9">
    <source>
        <dbReference type="Pfam" id="PF02225"/>
    </source>
</evidence>
<dbReference type="Pfam" id="PF17766">
    <property type="entry name" value="fn3_6"/>
    <property type="match status" value="1"/>
</dbReference>
<dbReference type="SUPFAM" id="SSF52025">
    <property type="entry name" value="PA domain"/>
    <property type="match status" value="1"/>
</dbReference>
<evidence type="ECO:0000259" key="8">
    <source>
        <dbReference type="Pfam" id="PF00082"/>
    </source>
</evidence>
<protein>
    <submittedName>
        <fullName evidence="12">S8 family serine peptidase</fullName>
    </submittedName>
</protein>
<accession>A0A930YMU6</accession>
<feature type="active site" description="Charge relay system" evidence="5 6">
    <location>
        <position position="613"/>
    </location>
</feature>
<evidence type="ECO:0000259" key="10">
    <source>
        <dbReference type="Pfam" id="PF05922"/>
    </source>
</evidence>
<dbReference type="CDD" id="cd04852">
    <property type="entry name" value="Peptidases_S8_3"/>
    <property type="match status" value="1"/>
</dbReference>
<dbReference type="InterPro" id="IPR000209">
    <property type="entry name" value="Peptidase_S8/S53_dom"/>
</dbReference>
<dbReference type="AlphaFoldDB" id="A0A930YMU6"/>
<evidence type="ECO:0000256" key="6">
    <source>
        <dbReference type="PROSITE-ProRule" id="PRU01240"/>
    </source>
</evidence>
<dbReference type="InterPro" id="IPR015500">
    <property type="entry name" value="Peptidase_S8_subtilisin-rel"/>
</dbReference>
<evidence type="ECO:0000256" key="1">
    <source>
        <dbReference type="ARBA" id="ARBA00011073"/>
    </source>
</evidence>
<dbReference type="PANTHER" id="PTHR10795">
    <property type="entry name" value="PROPROTEIN CONVERTASE SUBTILISIN/KEXIN"/>
    <property type="match status" value="1"/>
</dbReference>
<comment type="similarity">
    <text evidence="1 6">Belongs to the peptidase S8 family.</text>
</comment>
<keyword evidence="3 6" id="KW-0378">Hydrolase</keyword>
<dbReference type="Pfam" id="PF00082">
    <property type="entry name" value="Peptidase_S8"/>
    <property type="match status" value="1"/>
</dbReference>
<dbReference type="InterPro" id="IPR036852">
    <property type="entry name" value="Peptidase_S8/S53_dom_sf"/>
</dbReference>
<dbReference type="Pfam" id="PF02225">
    <property type="entry name" value="PA"/>
    <property type="match status" value="1"/>
</dbReference>
<feature type="chain" id="PRO_5036727839" evidence="7">
    <location>
        <begin position="51"/>
        <end position="1015"/>
    </location>
</feature>
<evidence type="ECO:0000256" key="5">
    <source>
        <dbReference type="PIRSR" id="PIRSR615500-1"/>
    </source>
</evidence>
<dbReference type="InterPro" id="IPR045051">
    <property type="entry name" value="SBT"/>
</dbReference>
<dbReference type="PROSITE" id="PS51892">
    <property type="entry name" value="SUBTILASE"/>
    <property type="match status" value="1"/>
</dbReference>
<dbReference type="Gene3D" id="3.50.30.30">
    <property type="match status" value="1"/>
</dbReference>
<dbReference type="PROSITE" id="PS00138">
    <property type="entry name" value="SUBTILASE_SER"/>
    <property type="match status" value="1"/>
</dbReference>
<evidence type="ECO:0000256" key="4">
    <source>
        <dbReference type="ARBA" id="ARBA00022825"/>
    </source>
</evidence>
<proteinExistence type="inferred from homology"/>
<dbReference type="EMBL" id="JADKPN010000021">
    <property type="protein sequence ID" value="MBF4765990.1"/>
    <property type="molecule type" value="Genomic_DNA"/>
</dbReference>
<dbReference type="Pfam" id="PF05922">
    <property type="entry name" value="Inhibitor_I9"/>
    <property type="match status" value="1"/>
</dbReference>
<keyword evidence="4 6" id="KW-0720">Serine protease</keyword>
<evidence type="ECO:0000259" key="11">
    <source>
        <dbReference type="Pfam" id="PF17766"/>
    </source>
</evidence>
<dbReference type="GO" id="GO:0004252">
    <property type="term" value="F:serine-type endopeptidase activity"/>
    <property type="evidence" value="ECO:0007669"/>
    <property type="project" value="UniProtKB-UniRule"/>
</dbReference>
<name>A0A930YMU6_9ACTN</name>
<feature type="signal peptide" evidence="7">
    <location>
        <begin position="1"/>
        <end position="50"/>
    </location>
</feature>
<dbReference type="InterPro" id="IPR003137">
    <property type="entry name" value="PA_domain"/>
</dbReference>
<dbReference type="Gene3D" id="3.30.70.80">
    <property type="entry name" value="Peptidase S8 propeptide/proteinase inhibitor I9"/>
    <property type="match status" value="1"/>
</dbReference>
<dbReference type="PRINTS" id="PR00723">
    <property type="entry name" value="SUBTILISIN"/>
</dbReference>
<feature type="domain" description="Subtilisin-like protease fibronectin type-III" evidence="11">
    <location>
        <begin position="719"/>
        <end position="814"/>
    </location>
</feature>
<keyword evidence="13" id="KW-1185">Reference proteome</keyword>
<evidence type="ECO:0000256" key="2">
    <source>
        <dbReference type="ARBA" id="ARBA00022670"/>
    </source>
</evidence>
<dbReference type="InterPro" id="IPR034197">
    <property type="entry name" value="Peptidases_S8_3"/>
</dbReference>
<dbReference type="InterPro" id="IPR046450">
    <property type="entry name" value="PA_dom_sf"/>
</dbReference>
<keyword evidence="7" id="KW-0732">Signal</keyword>
<dbReference type="InterPro" id="IPR023828">
    <property type="entry name" value="Peptidase_S8_Ser-AS"/>
</dbReference>
<dbReference type="GO" id="GO:0006508">
    <property type="term" value="P:proteolysis"/>
    <property type="evidence" value="ECO:0007669"/>
    <property type="project" value="UniProtKB-KW"/>
</dbReference>
<comment type="caution">
    <text evidence="12">The sequence shown here is derived from an EMBL/GenBank/DDBJ whole genome shotgun (WGS) entry which is preliminary data.</text>
</comment>
<dbReference type="Gene3D" id="3.40.50.200">
    <property type="entry name" value="Peptidase S8/S53 domain"/>
    <property type="match status" value="1"/>
</dbReference>
<evidence type="ECO:0000256" key="3">
    <source>
        <dbReference type="ARBA" id="ARBA00022801"/>
    </source>
</evidence>
<feature type="domain" description="Peptidase S8/S53" evidence="8">
    <location>
        <begin position="203"/>
        <end position="651"/>
    </location>
</feature>
<evidence type="ECO:0000313" key="12">
    <source>
        <dbReference type="EMBL" id="MBF4765990.1"/>
    </source>
</evidence>
<feature type="domain" description="PA" evidence="9">
    <location>
        <begin position="458"/>
        <end position="536"/>
    </location>
</feature>
<dbReference type="Proteomes" id="UP000640489">
    <property type="component" value="Unassembled WGS sequence"/>
</dbReference>
<reference evidence="12" key="1">
    <citation type="submission" date="2020-11" db="EMBL/GenBank/DDBJ databases">
        <title>Nocardioides sp. nov., isolated from Soil of Cynanchum wilfordii Hemsley rhizosphere.</title>
        <authorList>
            <person name="Lee J.-S."/>
            <person name="Suh M.K."/>
            <person name="Kim J.-S."/>
        </authorList>
    </citation>
    <scope>NUCLEOTIDE SEQUENCE</scope>
    <source>
        <strain evidence="12">KCTC 19275</strain>
    </source>
</reference>
<feature type="active site" description="Charge relay system" evidence="5 6">
    <location>
        <position position="283"/>
    </location>
</feature>